<evidence type="ECO:0000313" key="2">
    <source>
        <dbReference type="EMBL" id="BBM40601.1"/>
    </source>
</evidence>
<protein>
    <recommendedName>
        <fullName evidence="4">DUF4358 domain-containing protein</fullName>
    </recommendedName>
</protein>
<dbReference type="EMBL" id="AP019827">
    <property type="protein sequence ID" value="BBM40601.1"/>
    <property type="molecule type" value="Genomic_DNA"/>
</dbReference>
<reference evidence="2 3" key="1">
    <citation type="submission" date="2019-07" db="EMBL/GenBank/DDBJ databases">
        <title>Complete Genome Sequence of Leptotrichia shahii Strain JCM 16776.</title>
        <authorList>
            <person name="Watanabe S."/>
            <person name="Cui L."/>
        </authorList>
    </citation>
    <scope>NUCLEOTIDE SEQUENCE [LARGE SCALE GENOMIC DNA]</scope>
    <source>
        <strain evidence="2 3">JCM16776</strain>
    </source>
</reference>
<organism evidence="2 3">
    <name type="scientific">Leptotrichia shahii</name>
    <dbReference type="NCBI Taxonomy" id="157691"/>
    <lineage>
        <taxon>Bacteria</taxon>
        <taxon>Fusobacteriati</taxon>
        <taxon>Fusobacteriota</taxon>
        <taxon>Fusobacteriia</taxon>
        <taxon>Fusobacteriales</taxon>
        <taxon>Leptotrichiaceae</taxon>
        <taxon>Leptotrichia</taxon>
    </lineage>
</organism>
<gene>
    <name evidence="2" type="ORF">JCM16776_0821</name>
</gene>
<name>A0A510JQ91_9FUSO</name>
<evidence type="ECO:0000313" key="3">
    <source>
        <dbReference type="Proteomes" id="UP000322617"/>
    </source>
</evidence>
<evidence type="ECO:0000256" key="1">
    <source>
        <dbReference type="SAM" id="SignalP"/>
    </source>
</evidence>
<accession>A0A510JQ91</accession>
<dbReference type="OrthoDB" id="80406at2"/>
<keyword evidence="1" id="KW-0732">Signal</keyword>
<feature type="chain" id="PRO_5022239927" description="DUF4358 domain-containing protein" evidence="1">
    <location>
        <begin position="19"/>
        <end position="164"/>
    </location>
</feature>
<dbReference type="KEGG" id="lsz:JCM16776_0821"/>
<evidence type="ECO:0008006" key="4">
    <source>
        <dbReference type="Google" id="ProtNLM"/>
    </source>
</evidence>
<feature type="signal peptide" evidence="1">
    <location>
        <begin position="1"/>
        <end position="18"/>
    </location>
</feature>
<proteinExistence type="predicted"/>
<dbReference type="RefSeq" id="WP_018450209.1">
    <property type="nucleotide sequence ID" value="NZ_AP019827.1"/>
</dbReference>
<dbReference type="STRING" id="1122172.GCA_000373045_00582"/>
<keyword evidence="3" id="KW-1185">Reference proteome</keyword>
<dbReference type="Proteomes" id="UP000322617">
    <property type="component" value="Chromosome"/>
</dbReference>
<sequence>MKKILLFMVMLFSATVFAGTVNVKVTNKINFGISPKELRNIVKSEPLSNSHDDGSYAVYYYANVEDPLGVKRQFNSFAFSENKLYSTIFDSATTDEEHAKIIETYKKNISKISKEKMSIKERKGALLLYNSKKIIEIYRVIDHTFINVALYSAGKLNSSLKNYE</sequence>
<dbReference type="AlphaFoldDB" id="A0A510JQ91"/>